<feature type="transmembrane region" description="Helical" evidence="7">
    <location>
        <begin position="287"/>
        <end position="308"/>
    </location>
</feature>
<dbReference type="GO" id="GO:0016740">
    <property type="term" value="F:transferase activity"/>
    <property type="evidence" value="ECO:0007669"/>
    <property type="project" value="UniProtKB-KW"/>
</dbReference>
<keyword evidence="4 7" id="KW-0812">Transmembrane</keyword>
<evidence type="ECO:0000256" key="1">
    <source>
        <dbReference type="ARBA" id="ARBA00004651"/>
    </source>
</evidence>
<keyword evidence="9" id="KW-1185">Reference proteome</keyword>
<keyword evidence="2" id="KW-1003">Cell membrane</keyword>
<dbReference type="InterPro" id="IPR018480">
    <property type="entry name" value="PNAcMuramoyl-5peptid_Trfase_CS"/>
</dbReference>
<dbReference type="PANTHER" id="PTHR22926">
    <property type="entry name" value="PHOSPHO-N-ACETYLMURAMOYL-PENTAPEPTIDE-TRANSFERASE"/>
    <property type="match status" value="1"/>
</dbReference>
<dbReference type="InterPro" id="IPR000715">
    <property type="entry name" value="Glycosyl_transferase_4"/>
</dbReference>
<feature type="transmembrane region" description="Helical" evidence="7">
    <location>
        <begin position="100"/>
        <end position="122"/>
    </location>
</feature>
<feature type="transmembrane region" description="Helical" evidence="7">
    <location>
        <begin position="211"/>
        <end position="229"/>
    </location>
</feature>
<gene>
    <name evidence="8" type="ORF">JYA63_07965</name>
</gene>
<keyword evidence="3 8" id="KW-0808">Transferase</keyword>
<evidence type="ECO:0000256" key="6">
    <source>
        <dbReference type="ARBA" id="ARBA00023136"/>
    </source>
</evidence>
<keyword evidence="6 7" id="KW-0472">Membrane</keyword>
<proteinExistence type="predicted"/>
<comment type="subcellular location">
    <subcellularLocation>
        <location evidence="1">Cell membrane</location>
        <topology evidence="1">Multi-pass membrane protein</topology>
    </subcellularLocation>
</comment>
<dbReference type="RefSeq" id="WP_205725238.1">
    <property type="nucleotide sequence ID" value="NZ_JAFHKR010000038.1"/>
</dbReference>
<evidence type="ECO:0000256" key="2">
    <source>
        <dbReference type="ARBA" id="ARBA00022475"/>
    </source>
</evidence>
<feature type="transmembrane region" description="Helical" evidence="7">
    <location>
        <begin position="49"/>
        <end position="64"/>
    </location>
</feature>
<dbReference type="PANTHER" id="PTHR22926:SF3">
    <property type="entry name" value="UNDECAPRENYL-PHOSPHATE ALPHA-N-ACETYLGLUCOSAMINYL 1-PHOSPHATE TRANSFERASE"/>
    <property type="match status" value="1"/>
</dbReference>
<evidence type="ECO:0000256" key="7">
    <source>
        <dbReference type="SAM" id="Phobius"/>
    </source>
</evidence>
<dbReference type="EMBL" id="JAFHKR010000038">
    <property type="protein sequence ID" value="MBN3554194.1"/>
    <property type="molecule type" value="Genomic_DNA"/>
</dbReference>
<feature type="transmembrane region" description="Helical" evidence="7">
    <location>
        <begin position="70"/>
        <end position="88"/>
    </location>
</feature>
<evidence type="ECO:0000256" key="3">
    <source>
        <dbReference type="ARBA" id="ARBA00022679"/>
    </source>
</evidence>
<feature type="transmembrane region" description="Helical" evidence="7">
    <location>
        <begin position="314"/>
        <end position="334"/>
    </location>
</feature>
<evidence type="ECO:0000313" key="9">
    <source>
        <dbReference type="Proteomes" id="UP001296923"/>
    </source>
</evidence>
<protein>
    <submittedName>
        <fullName evidence="8">Undecaprenyl/decaprenyl-phosphate alpha-N-acetylglucosaminyl 1-phosphate transferase</fullName>
    </submittedName>
</protein>
<dbReference type="PROSITE" id="PS01348">
    <property type="entry name" value="MRAY_2"/>
    <property type="match status" value="1"/>
</dbReference>
<evidence type="ECO:0000256" key="5">
    <source>
        <dbReference type="ARBA" id="ARBA00022989"/>
    </source>
</evidence>
<feature type="transmembrane region" description="Helical" evidence="7">
    <location>
        <begin position="182"/>
        <end position="199"/>
    </location>
</feature>
<reference evidence="8 9" key="1">
    <citation type="submission" date="2021-01" db="EMBL/GenBank/DDBJ databases">
        <title>Genome Sequencing of Type Strains.</title>
        <authorList>
            <person name="Lemaire J.F."/>
            <person name="Inderbitzin P."/>
            <person name="Collins S.B."/>
            <person name="Wespe N."/>
            <person name="Knight-Connoni V."/>
        </authorList>
    </citation>
    <scope>NUCLEOTIDE SEQUENCE [LARGE SCALE GENOMIC DNA]</scope>
    <source>
        <strain evidence="8 9">DSM 23009</strain>
    </source>
</reference>
<dbReference type="CDD" id="cd06853">
    <property type="entry name" value="GT_WecA_like"/>
    <property type="match status" value="1"/>
</dbReference>
<comment type="caution">
    <text evidence="8">The sequence shown here is derived from an EMBL/GenBank/DDBJ whole genome shotgun (WGS) entry which is preliminary data.</text>
</comment>
<feature type="transmembrane region" description="Helical" evidence="7">
    <location>
        <begin position="158"/>
        <end position="176"/>
    </location>
</feature>
<evidence type="ECO:0000313" key="8">
    <source>
        <dbReference type="EMBL" id="MBN3554194.1"/>
    </source>
</evidence>
<dbReference type="Proteomes" id="UP001296923">
    <property type="component" value="Unassembled WGS sequence"/>
</dbReference>
<organism evidence="8 9">
    <name type="scientific">Fictibacillus nanhaiensis</name>
    <dbReference type="NCBI Taxonomy" id="742169"/>
    <lineage>
        <taxon>Bacteria</taxon>
        <taxon>Bacillati</taxon>
        <taxon>Bacillota</taxon>
        <taxon>Bacilli</taxon>
        <taxon>Bacillales</taxon>
        <taxon>Fictibacillaceae</taxon>
        <taxon>Fictibacillus</taxon>
    </lineage>
</organism>
<accession>A0ABS2ZMU6</accession>
<feature type="transmembrane region" description="Helical" evidence="7">
    <location>
        <begin position="235"/>
        <end position="256"/>
    </location>
</feature>
<dbReference type="Pfam" id="PF00953">
    <property type="entry name" value="Glycos_transf_4"/>
    <property type="match status" value="1"/>
</dbReference>
<keyword evidence="5 7" id="KW-1133">Transmembrane helix</keyword>
<evidence type="ECO:0000256" key="4">
    <source>
        <dbReference type="ARBA" id="ARBA00022692"/>
    </source>
</evidence>
<sequence length="357" mass="38876">MDKINLLAFIGSFISVVIVTPFVIKFALKIGAVDQPNKRKVHIKPMPRIGGLAIFIGVVIGYFISGVYFIPITAISIGGVVILLLGIIDDLITLSAKVKLIFQIVAALIVISSGLLIEVIHFPLLGTYQIGLLSYPLTLLWIVGITNSINLIDGLDGLATGVSSIILITIGSLAFIHGKALILTFCVILLASLLGFLIYNFYPAKIFLGDMGALFIGYSISVISLLGLYKSVTLFSMFVPLLLLGVPLFDTLFAIIRRTINQTGIMSPDKNHLHHRLMSKGLSHKNAVLFIYGMGVIFSIIAITSAYTPLWGTIIILLIMIILLVLLAELVGLVNENFNPFMSLIRTIKNKEKKTEP</sequence>
<feature type="transmembrane region" description="Helical" evidence="7">
    <location>
        <begin position="128"/>
        <end position="146"/>
    </location>
</feature>
<name>A0ABS2ZMU6_9BACL</name>
<feature type="transmembrane region" description="Helical" evidence="7">
    <location>
        <begin position="6"/>
        <end position="28"/>
    </location>
</feature>